<dbReference type="AlphaFoldDB" id="A0A8S9R2E2"/>
<sequence length="59" mass="6749">MKKTQSNDAHPVPSIDTEERPRRLKIMIDRCTSCTIDRCRDAERATWTAREMLTADLGG</sequence>
<comment type="caution">
    <text evidence="2">The sequence shown here is derived from an EMBL/GenBank/DDBJ whole genome shotgun (WGS) entry which is preliminary data.</text>
</comment>
<dbReference type="EMBL" id="QGKX02000996">
    <property type="protein sequence ID" value="KAF3556580.1"/>
    <property type="molecule type" value="Genomic_DNA"/>
</dbReference>
<name>A0A8S9R2E2_BRACR</name>
<feature type="region of interest" description="Disordered" evidence="1">
    <location>
        <begin position="1"/>
        <end position="21"/>
    </location>
</feature>
<evidence type="ECO:0000313" key="3">
    <source>
        <dbReference type="Proteomes" id="UP000712600"/>
    </source>
</evidence>
<evidence type="ECO:0000313" key="2">
    <source>
        <dbReference type="EMBL" id="KAF3556580.1"/>
    </source>
</evidence>
<dbReference type="Proteomes" id="UP000712600">
    <property type="component" value="Unassembled WGS sequence"/>
</dbReference>
<organism evidence="2 3">
    <name type="scientific">Brassica cretica</name>
    <name type="common">Mustard</name>
    <dbReference type="NCBI Taxonomy" id="69181"/>
    <lineage>
        <taxon>Eukaryota</taxon>
        <taxon>Viridiplantae</taxon>
        <taxon>Streptophyta</taxon>
        <taxon>Embryophyta</taxon>
        <taxon>Tracheophyta</taxon>
        <taxon>Spermatophyta</taxon>
        <taxon>Magnoliopsida</taxon>
        <taxon>eudicotyledons</taxon>
        <taxon>Gunneridae</taxon>
        <taxon>Pentapetalae</taxon>
        <taxon>rosids</taxon>
        <taxon>malvids</taxon>
        <taxon>Brassicales</taxon>
        <taxon>Brassicaceae</taxon>
        <taxon>Brassiceae</taxon>
        <taxon>Brassica</taxon>
    </lineage>
</organism>
<proteinExistence type="predicted"/>
<reference evidence="2" key="1">
    <citation type="submission" date="2019-12" db="EMBL/GenBank/DDBJ databases">
        <title>Genome sequencing and annotation of Brassica cretica.</title>
        <authorList>
            <person name="Studholme D.J."/>
            <person name="Sarris P."/>
        </authorList>
    </citation>
    <scope>NUCLEOTIDE SEQUENCE</scope>
    <source>
        <strain evidence="2">PFS-109/04</strain>
        <tissue evidence="2">Leaf</tissue>
    </source>
</reference>
<evidence type="ECO:0000256" key="1">
    <source>
        <dbReference type="SAM" id="MobiDB-lite"/>
    </source>
</evidence>
<accession>A0A8S9R2E2</accession>
<gene>
    <name evidence="2" type="ORF">F2Q69_00013638</name>
</gene>
<protein>
    <submittedName>
        <fullName evidence="2">Uncharacterized protein</fullName>
    </submittedName>
</protein>